<reference evidence="2 3" key="1">
    <citation type="submission" date="2011-11" db="EMBL/GenBank/DDBJ databases">
        <title>Complete sequence of Spirochaeta sp. grapes.</title>
        <authorList>
            <consortium name="US DOE Joint Genome Institute"/>
            <person name="Lucas S."/>
            <person name="Han J."/>
            <person name="Lapidus A."/>
            <person name="Cheng J.-F."/>
            <person name="Goodwin L."/>
            <person name="Pitluck S."/>
            <person name="Peters L."/>
            <person name="Ovchinnikova G."/>
            <person name="Munk A.C."/>
            <person name="Detter J.C."/>
            <person name="Han C."/>
            <person name="Tapia R."/>
            <person name="Land M."/>
            <person name="Hauser L."/>
            <person name="Kyrpides N."/>
            <person name="Ivanova N."/>
            <person name="Pagani I."/>
            <person name="Ritalahtilisa K."/>
            <person name="Loeffler F."/>
            <person name="Woyke T."/>
        </authorList>
    </citation>
    <scope>NUCLEOTIDE SEQUENCE [LARGE SCALE GENOMIC DNA]</scope>
    <source>
        <strain evidence="3">ATCC BAA-1885 / DSM 22778 / Grapes</strain>
    </source>
</reference>
<dbReference type="InterPro" id="IPR025682">
    <property type="entry name" value="CpXC_dom"/>
</dbReference>
<feature type="domain" description="CpXC" evidence="1">
    <location>
        <begin position="8"/>
        <end position="126"/>
    </location>
</feature>
<gene>
    <name evidence="2" type="ordered locus">SpiGrapes_1212</name>
</gene>
<keyword evidence="3" id="KW-1185">Reference proteome</keyword>
<sequence>MKQQSVTILCPFCNKEQETNLYPIIDLAAKPTLKLGILTGSLFSATCESCQGQFEVMHEALILNGEAFYAFLLAPDYQGAELDRGEASLGELSGYQLRLVSTLDTLKEKILLFDSGLDDRAIELCKLYLLMQMQDKDVDMLFAEHQVSQGKLMFSVFDQQGVLQESIECEDALYSQLYAKAQSFSLEEQVFTRIDVNWAYGKIANA</sequence>
<dbReference type="HOGENOM" id="CLU_109345_0_0_12"/>
<protein>
    <recommendedName>
        <fullName evidence="1">CpXC domain-containing protein</fullName>
    </recommendedName>
</protein>
<dbReference type="AlphaFoldDB" id="G8QT62"/>
<dbReference type="KEGG" id="sgp:SpiGrapes_1212"/>
<dbReference type="STRING" id="158190.SpiGrapes_1212"/>
<evidence type="ECO:0000313" key="2">
    <source>
        <dbReference type="EMBL" id="AEV29029.1"/>
    </source>
</evidence>
<dbReference type="EMBL" id="CP003155">
    <property type="protein sequence ID" value="AEV29029.1"/>
    <property type="molecule type" value="Genomic_DNA"/>
</dbReference>
<accession>G8QT62</accession>
<name>G8QT62_SPHPG</name>
<organism evidence="2 3">
    <name type="scientific">Sphaerochaeta pleomorpha (strain ATCC BAA-1885 / DSM 22778 / Grapes)</name>
    <dbReference type="NCBI Taxonomy" id="158190"/>
    <lineage>
        <taxon>Bacteria</taxon>
        <taxon>Pseudomonadati</taxon>
        <taxon>Spirochaetota</taxon>
        <taxon>Spirochaetia</taxon>
        <taxon>Spirochaetales</taxon>
        <taxon>Sphaerochaetaceae</taxon>
        <taxon>Sphaerochaeta</taxon>
    </lineage>
</organism>
<dbReference type="Pfam" id="PF14353">
    <property type="entry name" value="CpXC"/>
    <property type="match status" value="1"/>
</dbReference>
<dbReference type="RefSeq" id="WP_014269878.1">
    <property type="nucleotide sequence ID" value="NC_016633.1"/>
</dbReference>
<proteinExistence type="predicted"/>
<evidence type="ECO:0000313" key="3">
    <source>
        <dbReference type="Proteomes" id="UP000005632"/>
    </source>
</evidence>
<evidence type="ECO:0000259" key="1">
    <source>
        <dbReference type="Pfam" id="PF14353"/>
    </source>
</evidence>
<dbReference type="Proteomes" id="UP000005632">
    <property type="component" value="Chromosome"/>
</dbReference>